<dbReference type="Proteomes" id="UP000651156">
    <property type="component" value="Unassembled WGS sequence"/>
</dbReference>
<gene>
    <name evidence="2" type="ORF">IQ230_26135</name>
</gene>
<dbReference type="InterPro" id="IPR002559">
    <property type="entry name" value="Transposase_11"/>
</dbReference>
<feature type="domain" description="Transposase IS4-like" evidence="1">
    <location>
        <begin position="143"/>
        <end position="297"/>
    </location>
</feature>
<dbReference type="Pfam" id="PF01609">
    <property type="entry name" value="DDE_Tnp_1"/>
    <property type="match status" value="1"/>
</dbReference>
<reference evidence="2 3" key="1">
    <citation type="submission" date="2020-10" db="EMBL/GenBank/DDBJ databases">
        <authorList>
            <person name="Castelo-Branco R."/>
            <person name="Eusebio N."/>
            <person name="Adriana R."/>
            <person name="Vieira A."/>
            <person name="Brugerolle De Fraissinette N."/>
            <person name="Rezende De Castro R."/>
            <person name="Schneider M.P."/>
            <person name="Vasconcelos V."/>
            <person name="Leao P.N."/>
        </authorList>
    </citation>
    <scope>NUCLEOTIDE SEQUENCE [LARGE SCALE GENOMIC DNA]</scope>
    <source>
        <strain evidence="2 3">LEGE 06123</strain>
    </source>
</reference>
<name>A0ABR9UZI3_9CHRO</name>
<evidence type="ECO:0000313" key="3">
    <source>
        <dbReference type="Proteomes" id="UP000651156"/>
    </source>
</evidence>
<evidence type="ECO:0000313" key="2">
    <source>
        <dbReference type="EMBL" id="MBE9193722.1"/>
    </source>
</evidence>
<organism evidence="2 3">
    <name type="scientific">Gloeocapsopsis crepidinum LEGE 06123</name>
    <dbReference type="NCBI Taxonomy" id="588587"/>
    <lineage>
        <taxon>Bacteria</taxon>
        <taxon>Bacillati</taxon>
        <taxon>Cyanobacteriota</taxon>
        <taxon>Cyanophyceae</taxon>
        <taxon>Oscillatoriophycideae</taxon>
        <taxon>Chroococcales</taxon>
        <taxon>Chroococcaceae</taxon>
        <taxon>Gloeocapsopsis</taxon>
    </lineage>
</organism>
<dbReference type="NCBIfam" id="NF033591">
    <property type="entry name" value="transpos_IS4_2"/>
    <property type="match status" value="1"/>
</dbReference>
<dbReference type="Gene3D" id="3.90.350.10">
    <property type="entry name" value="Transposase Inhibitor Protein From Tn5, Chain A, domain 1"/>
    <property type="match status" value="1"/>
</dbReference>
<evidence type="ECO:0000259" key="1">
    <source>
        <dbReference type="Pfam" id="PF01609"/>
    </source>
</evidence>
<sequence length="372" mass="43632">MLPLFYQTHLRSTLNANQYILLNILVELLQGEKQVRIERLAANLPLPILFESRRRQLQRFLISPKLTISSVWLALINYLLTNYFSTNKQLTVVVDRTQWRELNLLMVSIIWQQRAIPLHWQFLPHKGKSSFTQQQALFNSVLPLLKDYKVTILGDREFCSVELGQWLENQGMTICLRLKCNEYIRRHQEFTQQLKQLGLKPGMSMFFAGVNVTKQLGFNQFNVACKWKRNYRKSQTKEGWFLLTNLPNTRAATTAYQQRSGIECMFKDCKSGGYNLEGCHAIEARLSTIVLLIAIAYTSAIIQGINIRTSKVERYICRPKDAGRIQRRHSNFWVGLYGQAWLNNLQLCIDWIGQWMRSNRNKQLYYQHAYKL</sequence>
<dbReference type="InterPro" id="IPR012337">
    <property type="entry name" value="RNaseH-like_sf"/>
</dbReference>
<accession>A0ABR9UZI3</accession>
<protein>
    <submittedName>
        <fullName evidence="2">IS4 family transposase</fullName>
    </submittedName>
</protein>
<dbReference type="InterPro" id="IPR047658">
    <property type="entry name" value="IS4-like_transpos"/>
</dbReference>
<proteinExistence type="predicted"/>
<dbReference type="EMBL" id="JADEWN010000135">
    <property type="protein sequence ID" value="MBE9193722.1"/>
    <property type="molecule type" value="Genomic_DNA"/>
</dbReference>
<keyword evidence="3" id="KW-1185">Reference proteome</keyword>
<comment type="caution">
    <text evidence="2">The sequence shown here is derived from an EMBL/GenBank/DDBJ whole genome shotgun (WGS) entry which is preliminary data.</text>
</comment>
<dbReference type="SUPFAM" id="SSF53098">
    <property type="entry name" value="Ribonuclease H-like"/>
    <property type="match status" value="1"/>
</dbReference>